<evidence type="ECO:0000259" key="7">
    <source>
        <dbReference type="PROSITE" id="PS50123"/>
    </source>
</evidence>
<gene>
    <name evidence="8" type="ordered locus">RPE_4670</name>
</gene>
<dbReference type="PROSITE" id="PS50123">
    <property type="entry name" value="CHER"/>
    <property type="match status" value="1"/>
</dbReference>
<dbReference type="EMBL" id="CP000463">
    <property type="protein sequence ID" value="ABJ08590.1"/>
    <property type="molecule type" value="Genomic_DNA"/>
</dbReference>
<dbReference type="InterPro" id="IPR022641">
    <property type="entry name" value="CheR_N"/>
</dbReference>
<comment type="function">
    <text evidence="5">Methylation of the membrane-bound methyl-accepting chemotaxis proteins (MCP) to form gamma-glutamyl methyl ester residues in MCP.</text>
</comment>
<feature type="binding site" evidence="6">
    <location>
        <position position="153"/>
    </location>
    <ligand>
        <name>S-adenosyl-L-methionine</name>
        <dbReference type="ChEBI" id="CHEBI:59789"/>
    </ligand>
</feature>
<dbReference type="SMART" id="SM00138">
    <property type="entry name" value="MeTrc"/>
    <property type="match status" value="1"/>
</dbReference>
<dbReference type="OrthoDB" id="9816309at2"/>
<dbReference type="PANTHER" id="PTHR24422:SF26">
    <property type="entry name" value="CHEMOTAXIS PROTEIN METHYLTRANSFERASE"/>
    <property type="match status" value="1"/>
</dbReference>
<dbReference type="STRING" id="316055.RPE_4670"/>
<dbReference type="Gene3D" id="1.10.155.10">
    <property type="entry name" value="Chemotaxis receptor methyltransferase CheR, N-terminal domain"/>
    <property type="match status" value="1"/>
</dbReference>
<dbReference type="Gene3D" id="3.40.50.150">
    <property type="entry name" value="Vaccinia Virus protein VP39"/>
    <property type="match status" value="1"/>
</dbReference>
<dbReference type="EC" id="2.1.1.80" evidence="5"/>
<evidence type="ECO:0000313" key="8">
    <source>
        <dbReference type="EMBL" id="ABJ08590.1"/>
    </source>
</evidence>
<protein>
    <recommendedName>
        <fullName evidence="5">Chemotaxis protein methyltransferase</fullName>
        <ecNumber evidence="5">2.1.1.80</ecNumber>
    </recommendedName>
</protein>
<evidence type="ECO:0000256" key="1">
    <source>
        <dbReference type="ARBA" id="ARBA00001541"/>
    </source>
</evidence>
<feature type="binding site" evidence="6">
    <location>
        <position position="89"/>
    </location>
    <ligand>
        <name>S-adenosyl-L-methionine</name>
        <dbReference type="ChEBI" id="CHEBI:59789"/>
    </ligand>
</feature>
<evidence type="ECO:0000256" key="4">
    <source>
        <dbReference type="ARBA" id="ARBA00022691"/>
    </source>
</evidence>
<organism evidence="8">
    <name type="scientific">Rhodopseudomonas palustris (strain BisA53)</name>
    <dbReference type="NCBI Taxonomy" id="316055"/>
    <lineage>
        <taxon>Bacteria</taxon>
        <taxon>Pseudomonadati</taxon>
        <taxon>Pseudomonadota</taxon>
        <taxon>Alphaproteobacteria</taxon>
        <taxon>Hyphomicrobiales</taxon>
        <taxon>Nitrobacteraceae</taxon>
        <taxon>Rhodopseudomonas</taxon>
    </lineage>
</organism>
<dbReference type="GO" id="GO:0008983">
    <property type="term" value="F:protein-glutamate O-methyltransferase activity"/>
    <property type="evidence" value="ECO:0007669"/>
    <property type="project" value="UniProtKB-EC"/>
</dbReference>
<feature type="binding site" evidence="6">
    <location>
        <position position="127"/>
    </location>
    <ligand>
        <name>S-adenosyl-L-methionine</name>
        <dbReference type="ChEBI" id="CHEBI:59789"/>
    </ligand>
</feature>
<feature type="binding site" evidence="6">
    <location>
        <begin position="229"/>
        <end position="230"/>
    </location>
    <ligand>
        <name>S-adenosyl-L-methionine</name>
        <dbReference type="ChEBI" id="CHEBI:59789"/>
    </ligand>
</feature>
<evidence type="ECO:0000256" key="3">
    <source>
        <dbReference type="ARBA" id="ARBA00022679"/>
    </source>
</evidence>
<dbReference type="InterPro" id="IPR026024">
    <property type="entry name" value="Chemotaxis_MeTrfase_CheR"/>
</dbReference>
<dbReference type="PIRSF" id="PIRSF000410">
    <property type="entry name" value="CheR"/>
    <property type="match status" value="1"/>
</dbReference>
<feature type="binding site" evidence="6">
    <location>
        <position position="85"/>
    </location>
    <ligand>
        <name>S-adenosyl-L-methionine</name>
        <dbReference type="ChEBI" id="CHEBI:59789"/>
    </ligand>
</feature>
<name>Q07HJ4_RHOP5</name>
<dbReference type="SUPFAM" id="SSF47757">
    <property type="entry name" value="Chemotaxis receptor methyltransferase CheR, N-terminal domain"/>
    <property type="match status" value="1"/>
</dbReference>
<dbReference type="PRINTS" id="PR00996">
    <property type="entry name" value="CHERMTFRASE"/>
</dbReference>
<evidence type="ECO:0000256" key="5">
    <source>
        <dbReference type="PIRNR" id="PIRNR000410"/>
    </source>
</evidence>
<dbReference type="InterPro" id="IPR022642">
    <property type="entry name" value="CheR_C"/>
</dbReference>
<keyword evidence="3 5" id="KW-0808">Transferase</keyword>
<dbReference type="HOGENOM" id="CLU_025854_0_0_5"/>
<dbReference type="KEGG" id="rpe:RPE_4670"/>
<dbReference type="InterPro" id="IPR036804">
    <property type="entry name" value="CheR_N_sf"/>
</dbReference>
<dbReference type="eggNOG" id="COG1352">
    <property type="taxonomic scope" value="Bacteria"/>
</dbReference>
<dbReference type="AlphaFoldDB" id="Q07HJ4"/>
<dbReference type="Pfam" id="PF01739">
    <property type="entry name" value="CheR"/>
    <property type="match status" value="1"/>
</dbReference>
<keyword evidence="2 5" id="KW-0489">Methyltransferase</keyword>
<dbReference type="InterPro" id="IPR050903">
    <property type="entry name" value="Bact_Chemotaxis_MeTrfase"/>
</dbReference>
<reference evidence="8" key="1">
    <citation type="submission" date="2006-09" db="EMBL/GenBank/DDBJ databases">
        <title>Complete sequence of Rhodopseudomonas palustris BisA53.</title>
        <authorList>
            <consortium name="US DOE Joint Genome Institute"/>
            <person name="Copeland A."/>
            <person name="Lucas S."/>
            <person name="Lapidus A."/>
            <person name="Barry K."/>
            <person name="Detter J.C."/>
            <person name="Glavina del Rio T."/>
            <person name="Hammon N."/>
            <person name="Israni S."/>
            <person name="Dalin E."/>
            <person name="Tice H."/>
            <person name="Pitluck S."/>
            <person name="Chain P."/>
            <person name="Malfatti S."/>
            <person name="Shin M."/>
            <person name="Vergez L."/>
            <person name="Schmutz J."/>
            <person name="Larimer F."/>
            <person name="Land M."/>
            <person name="Hauser L."/>
            <person name="Pelletier D.A."/>
            <person name="Kyrpides N."/>
            <person name="Kim E."/>
            <person name="Harwood C.S."/>
            <person name="Oda Y."/>
            <person name="Richardson P."/>
        </authorList>
    </citation>
    <scope>NUCLEOTIDE SEQUENCE [LARGE SCALE GENOMIC DNA]</scope>
    <source>
        <strain evidence="8">BisA53</strain>
    </source>
</reference>
<dbReference type="SUPFAM" id="SSF53335">
    <property type="entry name" value="S-adenosyl-L-methionine-dependent methyltransferases"/>
    <property type="match status" value="1"/>
</dbReference>
<dbReference type="PANTHER" id="PTHR24422">
    <property type="entry name" value="CHEMOTAXIS PROTEIN METHYLTRANSFERASE"/>
    <property type="match status" value="1"/>
</dbReference>
<sequence>MQALTIEPLPRLSERHFRMIAELVERQVGIKLPDTKRMMLESRLQKRVRALAYADINEYVDDLFNNEESEAEKVHLIDCVTTNKTDFFREPAHFDFMRNVAVPDLLKKARGGRTLKIWSAACSSGMEAYTIAMVLDDMLRNGNTFQFRILGTDICTSVLDDAAEGIYTREMIAPVPSDMARRYFLSSKDPARSEVRVIPELRRTVAFMRMNLMDEVYPVDRDVDIIFCRNVLIYFDKPTQVQVVERLCAHLRPGGYLIVGHSESMIHSASVRIKQVQPTIFKV</sequence>
<feature type="binding site" evidence="6">
    <location>
        <begin position="211"/>
        <end position="212"/>
    </location>
    <ligand>
        <name>S-adenosyl-L-methionine</name>
        <dbReference type="ChEBI" id="CHEBI:59789"/>
    </ligand>
</feature>
<evidence type="ECO:0000256" key="2">
    <source>
        <dbReference type="ARBA" id="ARBA00022603"/>
    </source>
</evidence>
<feature type="binding site" evidence="6">
    <location>
        <position position="83"/>
    </location>
    <ligand>
        <name>S-adenosyl-L-methionine</name>
        <dbReference type="ChEBI" id="CHEBI:59789"/>
    </ligand>
</feature>
<evidence type="ECO:0000256" key="6">
    <source>
        <dbReference type="PIRSR" id="PIRSR000410-1"/>
    </source>
</evidence>
<keyword evidence="4 5" id="KW-0949">S-adenosyl-L-methionine</keyword>
<comment type="catalytic activity">
    <reaction evidence="1 5">
        <text>L-glutamyl-[protein] + S-adenosyl-L-methionine = [protein]-L-glutamate 5-O-methyl ester + S-adenosyl-L-homocysteine</text>
        <dbReference type="Rhea" id="RHEA:24452"/>
        <dbReference type="Rhea" id="RHEA-COMP:10208"/>
        <dbReference type="Rhea" id="RHEA-COMP:10311"/>
        <dbReference type="ChEBI" id="CHEBI:29973"/>
        <dbReference type="ChEBI" id="CHEBI:57856"/>
        <dbReference type="ChEBI" id="CHEBI:59789"/>
        <dbReference type="ChEBI" id="CHEBI:82795"/>
        <dbReference type="EC" id="2.1.1.80"/>
    </reaction>
</comment>
<feature type="domain" description="CheR-type methyltransferase" evidence="7">
    <location>
        <begin position="5"/>
        <end position="283"/>
    </location>
</feature>
<proteinExistence type="predicted"/>
<dbReference type="Pfam" id="PF03705">
    <property type="entry name" value="CheR_N"/>
    <property type="match status" value="1"/>
</dbReference>
<dbReference type="InterPro" id="IPR029063">
    <property type="entry name" value="SAM-dependent_MTases_sf"/>
</dbReference>
<accession>Q07HJ4</accession>
<dbReference type="InterPro" id="IPR000780">
    <property type="entry name" value="CheR_MeTrfase"/>
</dbReference>
<dbReference type="GO" id="GO:0032259">
    <property type="term" value="P:methylation"/>
    <property type="evidence" value="ECO:0007669"/>
    <property type="project" value="UniProtKB-KW"/>
</dbReference>